<evidence type="ECO:0000256" key="6">
    <source>
        <dbReference type="ARBA" id="ARBA00023012"/>
    </source>
</evidence>
<keyword evidence="6" id="KW-0902">Two-component regulatory system</keyword>
<dbReference type="SMART" id="SM00387">
    <property type="entry name" value="HATPase_c"/>
    <property type="match status" value="1"/>
</dbReference>
<dbReference type="InterPro" id="IPR050736">
    <property type="entry name" value="Sensor_HK_Regulatory"/>
</dbReference>
<dbReference type="Gene3D" id="1.10.287.130">
    <property type="match status" value="1"/>
</dbReference>
<dbReference type="InterPro" id="IPR003661">
    <property type="entry name" value="HisK_dim/P_dom"/>
</dbReference>
<organism evidence="9 10">
    <name type="scientific">Billgrantia gudaonensis</name>
    <dbReference type="NCBI Taxonomy" id="376427"/>
    <lineage>
        <taxon>Bacteria</taxon>
        <taxon>Pseudomonadati</taxon>
        <taxon>Pseudomonadota</taxon>
        <taxon>Gammaproteobacteria</taxon>
        <taxon>Oceanospirillales</taxon>
        <taxon>Halomonadaceae</taxon>
        <taxon>Billgrantia</taxon>
    </lineage>
</organism>
<evidence type="ECO:0000256" key="4">
    <source>
        <dbReference type="ARBA" id="ARBA00022679"/>
    </source>
</evidence>
<keyword evidence="3" id="KW-0597">Phosphoprotein</keyword>
<gene>
    <name evidence="9" type="ORF">SAMN04487954_103195</name>
</gene>
<evidence type="ECO:0000256" key="3">
    <source>
        <dbReference type="ARBA" id="ARBA00022553"/>
    </source>
</evidence>
<dbReference type="Proteomes" id="UP000198525">
    <property type="component" value="Unassembled WGS sequence"/>
</dbReference>
<dbReference type="InterPro" id="IPR003594">
    <property type="entry name" value="HATPase_dom"/>
</dbReference>
<protein>
    <recommendedName>
        <fullName evidence="2">histidine kinase</fullName>
        <ecNumber evidence="2">2.7.13.3</ecNumber>
    </recommendedName>
</protein>
<dbReference type="AlphaFoldDB" id="A0A1G8RGN1"/>
<evidence type="ECO:0000256" key="2">
    <source>
        <dbReference type="ARBA" id="ARBA00012438"/>
    </source>
</evidence>
<dbReference type="SUPFAM" id="SSF47384">
    <property type="entry name" value="Homodimeric domain of signal transducing histidine kinase"/>
    <property type="match status" value="1"/>
</dbReference>
<feature type="domain" description="Histidine kinase" evidence="8">
    <location>
        <begin position="272"/>
        <end position="488"/>
    </location>
</feature>
<dbReference type="EC" id="2.7.13.3" evidence="2"/>
<keyword evidence="7" id="KW-0472">Membrane</keyword>
<accession>A0A1G8RGN1</accession>
<dbReference type="SMART" id="SM00388">
    <property type="entry name" value="HisKA"/>
    <property type="match status" value="1"/>
</dbReference>
<dbReference type="Gene3D" id="3.30.565.10">
    <property type="entry name" value="Histidine kinase-like ATPase, C-terminal domain"/>
    <property type="match status" value="1"/>
</dbReference>
<comment type="catalytic activity">
    <reaction evidence="1">
        <text>ATP + protein L-histidine = ADP + protein N-phospho-L-histidine.</text>
        <dbReference type="EC" id="2.7.13.3"/>
    </reaction>
</comment>
<keyword evidence="10" id="KW-1185">Reference proteome</keyword>
<evidence type="ECO:0000256" key="1">
    <source>
        <dbReference type="ARBA" id="ARBA00000085"/>
    </source>
</evidence>
<reference evidence="9 10" key="1">
    <citation type="submission" date="2016-10" db="EMBL/GenBank/DDBJ databases">
        <authorList>
            <person name="de Groot N.N."/>
        </authorList>
    </citation>
    <scope>NUCLEOTIDE SEQUENCE [LARGE SCALE GENOMIC DNA]</scope>
    <source>
        <strain evidence="9 10">CGMCC 1.6133</strain>
    </source>
</reference>
<name>A0A1G8RGN1_9GAMM</name>
<dbReference type="SUPFAM" id="SSF55874">
    <property type="entry name" value="ATPase domain of HSP90 chaperone/DNA topoisomerase II/histidine kinase"/>
    <property type="match status" value="1"/>
</dbReference>
<keyword evidence="5 9" id="KW-0418">Kinase</keyword>
<evidence type="ECO:0000313" key="10">
    <source>
        <dbReference type="Proteomes" id="UP000198525"/>
    </source>
</evidence>
<dbReference type="CDD" id="cd00082">
    <property type="entry name" value="HisKA"/>
    <property type="match status" value="1"/>
</dbReference>
<dbReference type="PANTHER" id="PTHR43711:SF1">
    <property type="entry name" value="HISTIDINE KINASE 1"/>
    <property type="match status" value="1"/>
</dbReference>
<dbReference type="PANTHER" id="PTHR43711">
    <property type="entry name" value="TWO-COMPONENT HISTIDINE KINASE"/>
    <property type="match status" value="1"/>
</dbReference>
<dbReference type="InterPro" id="IPR036097">
    <property type="entry name" value="HisK_dim/P_sf"/>
</dbReference>
<dbReference type="PRINTS" id="PR00344">
    <property type="entry name" value="BCTRLSENSOR"/>
</dbReference>
<dbReference type="Pfam" id="PF02518">
    <property type="entry name" value="HATPase_c"/>
    <property type="match status" value="1"/>
</dbReference>
<dbReference type="InterPro" id="IPR036890">
    <property type="entry name" value="HATPase_C_sf"/>
</dbReference>
<proteinExistence type="predicted"/>
<feature type="transmembrane region" description="Helical" evidence="7">
    <location>
        <begin position="27"/>
        <end position="47"/>
    </location>
</feature>
<dbReference type="PROSITE" id="PS50109">
    <property type="entry name" value="HIS_KIN"/>
    <property type="match status" value="1"/>
</dbReference>
<dbReference type="STRING" id="376427.SAMN04487954_103195"/>
<evidence type="ECO:0000259" key="8">
    <source>
        <dbReference type="PROSITE" id="PS50109"/>
    </source>
</evidence>
<dbReference type="InterPro" id="IPR004358">
    <property type="entry name" value="Sig_transdc_His_kin-like_C"/>
</dbReference>
<keyword evidence="4" id="KW-0808">Transferase</keyword>
<dbReference type="InterPro" id="IPR005467">
    <property type="entry name" value="His_kinase_dom"/>
</dbReference>
<dbReference type="GO" id="GO:0000155">
    <property type="term" value="F:phosphorelay sensor kinase activity"/>
    <property type="evidence" value="ECO:0007669"/>
    <property type="project" value="InterPro"/>
</dbReference>
<keyword evidence="7" id="KW-0812">Transmembrane</keyword>
<evidence type="ECO:0000313" key="9">
    <source>
        <dbReference type="EMBL" id="SDJ15665.1"/>
    </source>
</evidence>
<sequence length="511" mass="57271">MAVPYRLLNRTLVMTTQVSRRWRPRSLLQLVLLAFLIVMLPLGVLMFQAGQALSELSRLADVSARQAVEETRRARTLSALALEMERSARQYAVLEQESLMEIFAERHTEFSELLADQRELLPDEPSVEALGRQLVLLGQLPALEGEALETWLALFAPFAQQTEAMRQATNQKIDARIERIRERAEAVQTRLWVQTGALVSASLVLMLLFSWLIIRPVRQLERRILGIGSGVEGPEARNIQGPAELVRLGERLDWLSSRLGELEAQKQQFLRHMSHELKTPLASVREGSALLADGVAGELTSRQREILTLIDTSSGELQRLIEQLLDYNLLQHHRPANPERLDLATLVKATLAKHRLALEKKGMRVTAFDGPLEWVVDRTATGRILDNLVSNAIGYGDDGGELEIRAWETQDRLVMEVANSGPPIADEDRDNLFDPFYQGRARRKGPLKGSGIGLSVAADCARLQEGVLQLAEDDRLSVCFRLVLPRRGERQPAILDHSPSVSTDNDARNDR</sequence>
<keyword evidence="7" id="KW-1133">Transmembrane helix</keyword>
<evidence type="ECO:0000256" key="7">
    <source>
        <dbReference type="SAM" id="Phobius"/>
    </source>
</evidence>
<evidence type="ECO:0000256" key="5">
    <source>
        <dbReference type="ARBA" id="ARBA00022777"/>
    </source>
</evidence>
<dbReference type="EMBL" id="FNES01000003">
    <property type="protein sequence ID" value="SDJ15665.1"/>
    <property type="molecule type" value="Genomic_DNA"/>
</dbReference>
<feature type="transmembrane region" description="Helical" evidence="7">
    <location>
        <begin position="191"/>
        <end position="214"/>
    </location>
</feature>
<dbReference type="Pfam" id="PF00512">
    <property type="entry name" value="HisKA"/>
    <property type="match status" value="1"/>
</dbReference>